<keyword evidence="2" id="KW-1185">Reference proteome</keyword>
<reference evidence="2" key="1">
    <citation type="journal article" date="2015" name="Nat. Plants">
        <title>Genome expansion of Arabis alpina linked with retrotransposition and reduced symmetric DNA methylation.</title>
        <authorList>
            <person name="Willing E.M."/>
            <person name="Rawat V."/>
            <person name="Mandakova T."/>
            <person name="Maumus F."/>
            <person name="James G.V."/>
            <person name="Nordstroem K.J."/>
            <person name="Becker C."/>
            <person name="Warthmann N."/>
            <person name="Chica C."/>
            <person name="Szarzynska B."/>
            <person name="Zytnicki M."/>
            <person name="Albani M.C."/>
            <person name="Kiefer C."/>
            <person name="Bergonzi S."/>
            <person name="Castaings L."/>
            <person name="Mateos J.L."/>
            <person name="Berns M.C."/>
            <person name="Bujdoso N."/>
            <person name="Piofczyk T."/>
            <person name="de Lorenzo L."/>
            <person name="Barrero-Sicilia C."/>
            <person name="Mateos I."/>
            <person name="Piednoel M."/>
            <person name="Hagmann J."/>
            <person name="Chen-Min-Tao R."/>
            <person name="Iglesias-Fernandez R."/>
            <person name="Schuster S.C."/>
            <person name="Alonso-Blanco C."/>
            <person name="Roudier F."/>
            <person name="Carbonero P."/>
            <person name="Paz-Ares J."/>
            <person name="Davis S.J."/>
            <person name="Pecinka A."/>
            <person name="Quesneville H."/>
            <person name="Colot V."/>
            <person name="Lysak M.A."/>
            <person name="Weigel D."/>
            <person name="Coupland G."/>
            <person name="Schneeberger K."/>
        </authorList>
    </citation>
    <scope>NUCLEOTIDE SEQUENCE [LARGE SCALE GENOMIC DNA]</scope>
    <source>
        <strain evidence="2">cv. Pajares</strain>
    </source>
</reference>
<organism evidence="1 2">
    <name type="scientific">Arabis alpina</name>
    <name type="common">Alpine rock-cress</name>
    <dbReference type="NCBI Taxonomy" id="50452"/>
    <lineage>
        <taxon>Eukaryota</taxon>
        <taxon>Viridiplantae</taxon>
        <taxon>Streptophyta</taxon>
        <taxon>Embryophyta</taxon>
        <taxon>Tracheophyta</taxon>
        <taxon>Spermatophyta</taxon>
        <taxon>Magnoliopsida</taxon>
        <taxon>eudicotyledons</taxon>
        <taxon>Gunneridae</taxon>
        <taxon>Pentapetalae</taxon>
        <taxon>rosids</taxon>
        <taxon>malvids</taxon>
        <taxon>Brassicales</taxon>
        <taxon>Brassicaceae</taxon>
        <taxon>Arabideae</taxon>
        <taxon>Arabis</taxon>
    </lineage>
</organism>
<dbReference type="EMBL" id="KL984007">
    <property type="protein sequence ID" value="KFK22937.1"/>
    <property type="molecule type" value="Genomic_DNA"/>
</dbReference>
<evidence type="ECO:0000313" key="2">
    <source>
        <dbReference type="Proteomes" id="UP000029120"/>
    </source>
</evidence>
<feature type="non-terminal residue" evidence="1">
    <location>
        <position position="78"/>
    </location>
</feature>
<dbReference type="Gramene" id="KFK22937">
    <property type="protein sequence ID" value="KFK22937"/>
    <property type="gene ID" value="AALP_AAs45666U000100"/>
</dbReference>
<gene>
    <name evidence="1" type="ORF">AALP_AAs45666U000100</name>
</gene>
<accession>A0A087FZ85</accession>
<name>A0A087FZ85_ARAAL</name>
<sequence length="78" mass="8883">FSFGSDIDSPTSSARDTLILSKTQAFPFFTTITNTTIEVKFFISHVSPITDLNRKLNQVFNITKEFMFGLHIKPKPEK</sequence>
<protein>
    <submittedName>
        <fullName evidence="1">Uncharacterized protein</fullName>
    </submittedName>
</protein>
<dbReference type="AlphaFoldDB" id="A0A087FZ85"/>
<evidence type="ECO:0000313" key="1">
    <source>
        <dbReference type="EMBL" id="KFK22937.1"/>
    </source>
</evidence>
<dbReference type="Proteomes" id="UP000029120">
    <property type="component" value="Unassembled WGS sequence"/>
</dbReference>
<proteinExistence type="predicted"/>
<feature type="non-terminal residue" evidence="1">
    <location>
        <position position="1"/>
    </location>
</feature>